<keyword evidence="3" id="KW-0964">Secreted</keyword>
<evidence type="ECO:0000256" key="5">
    <source>
        <dbReference type="ARBA" id="ARBA00022729"/>
    </source>
</evidence>
<protein>
    <submittedName>
        <fullName evidence="12">DUF4214 domain-containing protein</fullName>
    </submittedName>
</protein>
<evidence type="ECO:0000256" key="7">
    <source>
        <dbReference type="ARBA" id="ARBA00023026"/>
    </source>
</evidence>
<dbReference type="PRINTS" id="PR01488">
    <property type="entry name" value="RTXTOXINA"/>
</dbReference>
<dbReference type="EMBL" id="JACOGA010000004">
    <property type="protein sequence ID" value="MBC3873129.1"/>
    <property type="molecule type" value="Genomic_DNA"/>
</dbReference>
<evidence type="ECO:0000256" key="8">
    <source>
        <dbReference type="ARBA" id="ARBA00023136"/>
    </source>
</evidence>
<evidence type="ECO:0000259" key="10">
    <source>
        <dbReference type="Pfam" id="PF13205"/>
    </source>
</evidence>
<dbReference type="InterPro" id="IPR032812">
    <property type="entry name" value="SbsA_Ig"/>
</dbReference>
<dbReference type="Gene3D" id="2.150.10.10">
    <property type="entry name" value="Serralysin-like metalloprotease, C-terminal"/>
    <property type="match status" value="11"/>
</dbReference>
<dbReference type="PRINTS" id="PR00313">
    <property type="entry name" value="CABNDNGRPT"/>
</dbReference>
<feature type="domain" description="SbsA Ig-like" evidence="10">
    <location>
        <begin position="7"/>
        <end position="112"/>
    </location>
</feature>
<dbReference type="RefSeq" id="WP_186941160.1">
    <property type="nucleotide sequence ID" value="NZ_JACOGA010000004.1"/>
</dbReference>
<dbReference type="InterPro" id="IPR003995">
    <property type="entry name" value="RTX_toxin_determinant-A"/>
</dbReference>
<keyword evidence="7" id="KW-0843">Virulence</keyword>
<evidence type="ECO:0000313" key="13">
    <source>
        <dbReference type="Proteomes" id="UP000624279"/>
    </source>
</evidence>
<dbReference type="InterPro" id="IPR019960">
    <property type="entry name" value="T1SS_VCA0849"/>
</dbReference>
<dbReference type="InterPro" id="IPR018511">
    <property type="entry name" value="Hemolysin-typ_Ca-bd_CS"/>
</dbReference>
<gene>
    <name evidence="12" type="ORF">H8K55_05980</name>
</gene>
<organism evidence="12 13">
    <name type="scientific">Undibacterium flavidum</name>
    <dbReference type="NCBI Taxonomy" id="2762297"/>
    <lineage>
        <taxon>Bacteria</taxon>
        <taxon>Pseudomonadati</taxon>
        <taxon>Pseudomonadota</taxon>
        <taxon>Betaproteobacteria</taxon>
        <taxon>Burkholderiales</taxon>
        <taxon>Oxalobacteraceae</taxon>
        <taxon>Undibacterium</taxon>
    </lineage>
</organism>
<dbReference type="InterPro" id="IPR050557">
    <property type="entry name" value="RTX_toxin/Mannuronan_C5-epim"/>
</dbReference>
<dbReference type="PANTHER" id="PTHR38340:SF1">
    <property type="entry name" value="S-LAYER PROTEIN"/>
    <property type="match status" value="1"/>
</dbReference>
<sequence length="1818" mass="190416">MTQANKTLYLNSTSPSYGSNVAINSNITFTFSEAIFAGVGYITIKNSIGEVVVYESVTGPNVSISGNVLTLNPSVDFAFLTDYRVTLSTGIVTTKEGLAYQAPYYDVASFKTELSNIAINFTGTDSSDTIHGGSKADILNGAGGSDYINGYDGDDIINGDNETDTSAYANDNIYGGAGNDIVHGNTGSDYLYGDEGNDSLYGDTGNDTLYGGSGNDTLSGGAGDDYLYDYSGSNIFFGGDGNDRIISSANYTLGEFNQLSGGTGNDEISANGADDVNGDDGDDTINFQPNNYQTRTANLDAGNGNDKLTLGLGGHKNVINIKLGAGTDTIAFGYGYDSSQGTHYIVQDFAVGANGDQIKLSNFVPWNSNTNPFAANGTMRLLKVGTDTQLQYKPTTQGNSDFLTLLTFANIAPNQLTAANFVGGFNPDGSQVGMTIVGTNGADTLSGDILNDHISGLAGPDTLYGGAGDDTLIGGNEDSAQDSDTLYGDDGNDLLKGGAGNDTLYGGNGNDVLEGGSGDDIFFDSNGFNTQRGQDGDDRFNIASNDALSFEGGIYEGGNGNDTFSINSYSKLKNISINGGAGVDTIIFYSSNISDAKVTDFSITDGDMIDLNPLMPSSVASNPFGSLGYFKASQDGNNVVISFDPDGAASSLYGMRTLITLENILLQNLSSKNFAKGWHPNGSEIGEEIRGTNGADILAGKNLNDTIYGVDGDDRIQGGAGNDTLYGDAGNDDLNGDSGNDVLSGGTGNDRLDGGAGDDTLDGGDGDDNLSDEYGTNILRGGAGKDQINLNGEGSIAEGGDGDDLIRTSGGLVTIDAGSGNDRVEYGGYWGNPSNSGIGTINLGVGDDTFMFAPRSPDSIAVVNGGNGKDTFEISSTSINGHLIINDFQSGNQGDVIELADLLSSYNYKGGNPFGASGVLRIVQKGSDAVIEYDFDGPDHLMYSFRPIITLKNLQANTLTLTNFTGGINPNGSEVGMTLYGTTKNDTLNGKILNDTLFGGAGNDTLFGERGNDELHGGNGNDELNGGLGNDILYGDAGNDNLYDSESSGNNTLYGGEGNDILSTSGTGSNILNGGNGDDFLTAGAGNDVLNGDDGNDKLVVRFYYSSINQLSDHVVRVNGGNGQDKISLQNNYSSNDIAKLEISGGNGIDTFSMDYVNGKVQYLINDFVPGVKGDYLDISNLLDYSIREKNPFGQTGYARLLQRGNDTIVQIDLDGPEDYKQFQDTFILKNVKASDLIAANFVNYYSPDGILQGIEREGDEQNDTLLGTKLNDILSGNGGDDKISGSAGDDQLFGGSGNDWLEDNAGNNSFSGGEGNDIIVINSIGSNKADGGAGDDTININNGSGVLIGGDGNDTFNLSAQYISGTFGNLTLDGGAGQDLFSLGNYSSNKIEVNITGGSGSDTFEAGWYSENAMVAILDFDVASNGDKISLQSIVNHLNYSTNSIQNPFTNGYVSLRQNGKDVALVLDLDGTGPIAGKTILTLKNTDINSLNQNHFVDLYDPKGSIEGLTQVGDSASNQLLGSWASDTLSGLAGNDTLDGRSGDDTLDGGAGDDILIAGVGNDKLIGGAGFDTVLFNASFREYKLTKTDAGFSTGGRYYTNGEGTDNLSGVEYLKFSDLQLNLTVKEKASSVAAGDVKTLIELYIAFFNRTPDADGMSYWIDQLKGGQTMAKIAESFYSIGSSDQFTARTGFTKTMTDDDFIHTFYRNVLGRDNGADEAGLSYWKNKLTNGTSTRSTLAQDILTSAHTFKGNADFGYVADLLDNKFLVGKTVAIDWGINFVDNAYERSIDIAGAVTATSTQAALQLVGVNAEDLQFF</sequence>
<dbReference type="InterPro" id="IPR011049">
    <property type="entry name" value="Serralysin-like_metalloprot_C"/>
</dbReference>
<evidence type="ECO:0000256" key="3">
    <source>
        <dbReference type="ARBA" id="ARBA00022525"/>
    </source>
</evidence>
<dbReference type="Pfam" id="PF13205">
    <property type="entry name" value="Big_5"/>
    <property type="match status" value="1"/>
</dbReference>
<name>A0ABR6YAF5_9BURK</name>
<keyword evidence="6" id="KW-0677">Repeat</keyword>
<evidence type="ECO:0000259" key="11">
    <source>
        <dbReference type="Pfam" id="PF13946"/>
    </source>
</evidence>
<evidence type="ECO:0000256" key="2">
    <source>
        <dbReference type="ARBA" id="ARBA00004613"/>
    </source>
</evidence>
<evidence type="ECO:0000256" key="1">
    <source>
        <dbReference type="ARBA" id="ARBA00004370"/>
    </source>
</evidence>
<dbReference type="Pfam" id="PF13946">
    <property type="entry name" value="DUF4214"/>
    <property type="match status" value="1"/>
</dbReference>
<dbReference type="SUPFAM" id="SSF51120">
    <property type="entry name" value="beta-Roll"/>
    <property type="match status" value="9"/>
</dbReference>
<evidence type="ECO:0000256" key="4">
    <source>
        <dbReference type="ARBA" id="ARBA00022656"/>
    </source>
</evidence>
<dbReference type="Pfam" id="PF00353">
    <property type="entry name" value="HemolysinCabind"/>
    <property type="match status" value="15"/>
</dbReference>
<keyword evidence="13" id="KW-1185">Reference proteome</keyword>
<dbReference type="Proteomes" id="UP000624279">
    <property type="component" value="Unassembled WGS sequence"/>
</dbReference>
<proteinExistence type="predicted"/>
<dbReference type="NCBIfam" id="TIGR03661">
    <property type="entry name" value="T1SS_VCA0849"/>
    <property type="match status" value="3"/>
</dbReference>
<comment type="caution">
    <text evidence="12">The sequence shown here is derived from an EMBL/GenBank/DDBJ whole genome shotgun (WGS) entry which is preliminary data.</text>
</comment>
<dbReference type="PROSITE" id="PS00330">
    <property type="entry name" value="HEMOLYSIN_CALCIUM"/>
    <property type="match status" value="12"/>
</dbReference>
<feature type="domain" description="DUF4214" evidence="11">
    <location>
        <begin position="1683"/>
        <end position="1747"/>
    </location>
</feature>
<keyword evidence="4" id="KW-0800">Toxin</keyword>
<evidence type="ECO:0000313" key="12">
    <source>
        <dbReference type="EMBL" id="MBC3873129.1"/>
    </source>
</evidence>
<evidence type="ECO:0000256" key="9">
    <source>
        <dbReference type="SAM" id="MobiDB-lite"/>
    </source>
</evidence>
<dbReference type="Gene3D" id="2.160.20.160">
    <property type="match status" value="1"/>
</dbReference>
<dbReference type="PANTHER" id="PTHR38340">
    <property type="entry name" value="S-LAYER PROTEIN"/>
    <property type="match status" value="1"/>
</dbReference>
<comment type="subcellular location">
    <subcellularLocation>
        <location evidence="1">Membrane</location>
    </subcellularLocation>
    <subcellularLocation>
        <location evidence="2">Secreted</location>
    </subcellularLocation>
</comment>
<accession>A0ABR6YAF5</accession>
<dbReference type="InterPro" id="IPR025282">
    <property type="entry name" value="DUF4214"/>
</dbReference>
<keyword evidence="5" id="KW-0732">Signal</keyword>
<evidence type="ECO:0000256" key="6">
    <source>
        <dbReference type="ARBA" id="ARBA00022737"/>
    </source>
</evidence>
<reference evidence="12 13" key="1">
    <citation type="submission" date="2020-08" db="EMBL/GenBank/DDBJ databases">
        <title>Novel species isolated from subtropical streams in China.</title>
        <authorList>
            <person name="Lu H."/>
        </authorList>
    </citation>
    <scope>NUCLEOTIDE SEQUENCE [LARGE SCALE GENOMIC DNA]</scope>
    <source>
        <strain evidence="12 13">LX15W</strain>
    </source>
</reference>
<keyword evidence="8" id="KW-0472">Membrane</keyword>
<feature type="region of interest" description="Disordered" evidence="9">
    <location>
        <begin position="719"/>
        <end position="774"/>
    </location>
</feature>
<feature type="compositionally biased region" description="Acidic residues" evidence="9">
    <location>
        <begin position="759"/>
        <end position="771"/>
    </location>
</feature>
<dbReference type="InterPro" id="IPR001343">
    <property type="entry name" value="Hemolysn_Ca-bd"/>
</dbReference>